<dbReference type="VEuPathDB" id="FungiDB:PCH_Pc12g05770"/>
<proteinExistence type="predicted"/>
<evidence type="ECO:0000313" key="3">
    <source>
        <dbReference type="Proteomes" id="UP000000724"/>
    </source>
</evidence>
<dbReference type="SUPFAM" id="SSF81383">
    <property type="entry name" value="F-box domain"/>
    <property type="match status" value="1"/>
</dbReference>
<feature type="domain" description="F-box" evidence="1">
    <location>
        <begin position="5"/>
        <end position="42"/>
    </location>
</feature>
<dbReference type="Proteomes" id="UP000000724">
    <property type="component" value="Contig Pc00c12"/>
</dbReference>
<dbReference type="eggNOG" id="ENOG502SYD7">
    <property type="taxonomic scope" value="Eukaryota"/>
</dbReference>
<name>B6GZP2_PENRW</name>
<dbReference type="OMA" id="LAMELWP"/>
<dbReference type="InterPro" id="IPR001810">
    <property type="entry name" value="F-box_dom"/>
</dbReference>
<sequence length="218" mass="25254">MGSITTTLLDLPTELQLYIIQFLDYPSSVALLQTNRRFRTIVPIEPPTTGEQKLSYLLAMELWPKYTHLFSCNICLKLRARNAFADKQLRARRGKGHIESGRRFCLDCGCCHRMYQPGHFLMVGGQEEVLCAICRERCRYGRYCTYCRMCEPLFSPDELEGRCARCRHKDLVKDLGKPPGEFQIEDMLMAMKMSEFEDINGFIGSPEWFEEDIAHGNF</sequence>
<gene>
    <name evidence="2" type="ORF">Pc12g05770</name>
    <name evidence="2" type="ORF">PCH_Pc12g05770</name>
</gene>
<reference evidence="2 3" key="1">
    <citation type="journal article" date="2008" name="Nat. Biotechnol.">
        <title>Genome sequencing and analysis of the filamentous fungus Penicillium chrysogenum.</title>
        <authorList>
            <person name="van den Berg M.A."/>
            <person name="Albang R."/>
            <person name="Albermann K."/>
            <person name="Badger J.H."/>
            <person name="Daran J.-M."/>
            <person name="Driessen A.J.M."/>
            <person name="Garcia-Estrada C."/>
            <person name="Fedorova N.D."/>
            <person name="Harris D.M."/>
            <person name="Heijne W.H.M."/>
            <person name="Joardar V.S."/>
            <person name="Kiel J.A.K.W."/>
            <person name="Kovalchuk A."/>
            <person name="Martin J.F."/>
            <person name="Nierman W.C."/>
            <person name="Nijland J.G."/>
            <person name="Pronk J.T."/>
            <person name="Roubos J.A."/>
            <person name="van der Klei I.J."/>
            <person name="van Peij N.N.M.E."/>
            <person name="Veenhuis M."/>
            <person name="von Doehren H."/>
            <person name="Wagner C."/>
            <person name="Wortman J.R."/>
            <person name="Bovenberg R.A.L."/>
        </authorList>
    </citation>
    <scope>NUCLEOTIDE SEQUENCE [LARGE SCALE GENOMIC DNA]</scope>
    <source>
        <strain evidence="3">ATCC 28089 / DSM 1075 / NRRL 1951 / Wisconsin 54-1255</strain>
    </source>
</reference>
<accession>B6GZP2</accession>
<evidence type="ECO:0000313" key="2">
    <source>
        <dbReference type="EMBL" id="CAP80204.1"/>
    </source>
</evidence>
<dbReference type="InterPro" id="IPR036047">
    <property type="entry name" value="F-box-like_dom_sf"/>
</dbReference>
<dbReference type="Pfam" id="PF00646">
    <property type="entry name" value="F-box"/>
    <property type="match status" value="1"/>
</dbReference>
<organism evidence="2 3">
    <name type="scientific">Penicillium rubens (strain ATCC 28089 / DSM 1075 / NRRL 1951 / Wisconsin 54-1255)</name>
    <name type="common">Penicillium chrysogenum</name>
    <dbReference type="NCBI Taxonomy" id="500485"/>
    <lineage>
        <taxon>Eukaryota</taxon>
        <taxon>Fungi</taxon>
        <taxon>Dikarya</taxon>
        <taxon>Ascomycota</taxon>
        <taxon>Pezizomycotina</taxon>
        <taxon>Eurotiomycetes</taxon>
        <taxon>Eurotiomycetidae</taxon>
        <taxon>Eurotiales</taxon>
        <taxon>Aspergillaceae</taxon>
        <taxon>Penicillium</taxon>
        <taxon>Penicillium chrysogenum species complex</taxon>
    </lineage>
</organism>
<evidence type="ECO:0000259" key="1">
    <source>
        <dbReference type="PROSITE" id="PS50181"/>
    </source>
</evidence>
<dbReference type="OrthoDB" id="4337115at2759"/>
<dbReference type="CDD" id="cd09917">
    <property type="entry name" value="F-box_SF"/>
    <property type="match status" value="1"/>
</dbReference>
<dbReference type="BioCyc" id="PCHR:PC12G05770-MONOMER"/>
<dbReference type="AlphaFoldDB" id="B6GZP2"/>
<dbReference type="HOGENOM" id="CLU_1267258_0_0_1"/>
<keyword evidence="3" id="KW-1185">Reference proteome</keyword>
<protein>
    <submittedName>
        <fullName evidence="2">Pc12g05770 protein</fullName>
    </submittedName>
</protein>
<dbReference type="PROSITE" id="PS50181">
    <property type="entry name" value="FBOX"/>
    <property type="match status" value="1"/>
</dbReference>
<dbReference type="EMBL" id="AM920427">
    <property type="protein sequence ID" value="CAP80204.1"/>
    <property type="molecule type" value="Genomic_DNA"/>
</dbReference>